<protein>
    <recommendedName>
        <fullName evidence="4">S1 motif domain-containing protein</fullName>
    </recommendedName>
</protein>
<dbReference type="EMBL" id="MK250085">
    <property type="protein sequence ID" value="QDY51696.1"/>
    <property type="molecule type" value="Genomic_DNA"/>
</dbReference>
<evidence type="ECO:0000256" key="2">
    <source>
        <dbReference type="ARBA" id="ARBA00023163"/>
    </source>
</evidence>
<keyword evidence="1" id="KW-0240">DNA-directed RNA polymerase</keyword>
<evidence type="ECO:0000256" key="1">
    <source>
        <dbReference type="ARBA" id="ARBA00022478"/>
    </source>
</evidence>
<name>A0A5B8IDA3_9VIRU</name>
<gene>
    <name evidence="3" type="ORF">1_81</name>
</gene>
<dbReference type="GO" id="GO:0000428">
    <property type="term" value="C:DNA-directed RNA polymerase complex"/>
    <property type="evidence" value="ECO:0007669"/>
    <property type="project" value="UniProtKB-KW"/>
</dbReference>
<proteinExistence type="predicted"/>
<dbReference type="SUPFAM" id="SSF88798">
    <property type="entry name" value="N-terminal, heterodimerisation domain of RBP7 (RpoE)"/>
    <property type="match status" value="1"/>
</dbReference>
<dbReference type="Gene3D" id="3.30.1490.120">
    <property type="entry name" value="RNA polymerase Rpb7-like, N-terminal domain"/>
    <property type="match status" value="1"/>
</dbReference>
<sequence length="374" mass="43759">MTDIFNECILSTNIQLRPHEYDNKINETILEKLKSKVEGKCDKNGYVKKDSTIVLKRSIGQFLQAQFNGNCTFKVSYKVLCCNPIEGMVVKCSVLNKNKMGLFCELYNLDPSPLTIILAKQHHLDNPKYEEIKVGASLDIEIIGIKFEYNDTQISCIGRISDKMYNKDMEDTNEEEEYYKEESDSFTEEDNDMEVEIEIPETKPEIKSKSLIDLMNPIRPDEEEFVQNVDDVESDVEENNDELDLDLDFDGEKMNLDEESKKNKVQIALTEEDEKIEKLTKKVYDRKIKTSSNPKCIKLVEQPKGRNLRKHFITYYNYSLLNNLIVDYFEENKENPSQIFINQDYQFKDDMIKLVKAYLSHMTIEDTYELTYVI</sequence>
<organism evidence="3">
    <name type="scientific">Mimiviridae sp. ChoanoV1</name>
    <dbReference type="NCBI Taxonomy" id="2596887"/>
    <lineage>
        <taxon>Viruses</taxon>
        <taxon>Varidnaviria</taxon>
        <taxon>Bamfordvirae</taxon>
        <taxon>Nucleocytoviricota</taxon>
        <taxon>Megaviricetes</taxon>
        <taxon>Imitervirales</taxon>
        <taxon>Schizomimiviridae</taxon>
    </lineage>
</organism>
<dbReference type="InterPro" id="IPR036898">
    <property type="entry name" value="RNA_pol_Rpb7-like_N_sf"/>
</dbReference>
<keyword evidence="2" id="KW-0804">Transcription</keyword>
<evidence type="ECO:0008006" key="4">
    <source>
        <dbReference type="Google" id="ProtNLM"/>
    </source>
</evidence>
<accession>A0A5B8IDA3</accession>
<reference evidence="3" key="1">
    <citation type="submission" date="2018-11" db="EMBL/GenBank/DDBJ databases">
        <title>A distinct lineage of giant viruses engineers rhodopsin photosystems in predatory marine eukaryotes.</title>
        <authorList>
            <person name="Needham D.M."/>
            <person name="Yoshizawa S."/>
            <person name="Hosaka T."/>
            <person name="Poirier C."/>
            <person name="Choi C.-J."/>
            <person name="Hehenberger E."/>
            <person name="Irwin N.A.T."/>
            <person name="Wilken S."/>
            <person name="Yung C.-M."/>
            <person name="Bachy C."/>
            <person name="Kurihara R."/>
            <person name="Nakajima Y."/>
            <person name="Kojima K."/>
            <person name="Kimura-Someya T."/>
            <person name="Leonard G."/>
            <person name="Malmstrom R.R."/>
            <person name="Mende D."/>
            <person name="Olson D.K."/>
            <person name="Sudo Y."/>
            <person name="Sudek S."/>
            <person name="Richards T.A."/>
            <person name="DeLong E.F."/>
            <person name="Keeling P.J."/>
            <person name="Santoro A.E."/>
            <person name="Shirouzu M."/>
            <person name="Iwasaki W."/>
            <person name="Worden A.Z."/>
        </authorList>
    </citation>
    <scope>NUCLEOTIDE SEQUENCE</scope>
</reference>
<evidence type="ECO:0000313" key="3">
    <source>
        <dbReference type="EMBL" id="QDY51696.1"/>
    </source>
</evidence>